<evidence type="ECO:0000256" key="5">
    <source>
        <dbReference type="PIRNR" id="PIRNR019574"/>
    </source>
</evidence>
<keyword evidence="7" id="KW-1185">Reference proteome</keyword>
<dbReference type="STRING" id="1612308.SAMN05444581_106174"/>
<dbReference type="PRINTS" id="PR00909">
    <property type="entry name" value="SPERMDNBNDNG"/>
</dbReference>
<dbReference type="GO" id="GO:0015846">
    <property type="term" value="P:polyamine transport"/>
    <property type="evidence" value="ECO:0007669"/>
    <property type="project" value="InterPro"/>
</dbReference>
<evidence type="ECO:0000256" key="1">
    <source>
        <dbReference type="ARBA" id="ARBA00004418"/>
    </source>
</evidence>
<dbReference type="Gene3D" id="3.40.190.10">
    <property type="entry name" value="Periplasmic binding protein-like II"/>
    <property type="match status" value="2"/>
</dbReference>
<dbReference type="Proteomes" id="UP000198755">
    <property type="component" value="Unassembled WGS sequence"/>
</dbReference>
<gene>
    <name evidence="6" type="ORF">SAMN05444581_106174</name>
</gene>
<evidence type="ECO:0000256" key="3">
    <source>
        <dbReference type="ARBA" id="ARBA00022729"/>
    </source>
</evidence>
<proteinExistence type="inferred from homology"/>
<evidence type="ECO:0000313" key="6">
    <source>
        <dbReference type="EMBL" id="SFK35082.1"/>
    </source>
</evidence>
<comment type="similarity">
    <text evidence="5">Belongs to the bacterial solute-binding protein PotD/PotF family.</text>
</comment>
<evidence type="ECO:0000256" key="4">
    <source>
        <dbReference type="ARBA" id="ARBA00022764"/>
    </source>
</evidence>
<dbReference type="RefSeq" id="WP_091681221.1">
    <property type="nucleotide sequence ID" value="NZ_FOSN01000006.1"/>
</dbReference>
<dbReference type="PIRSF" id="PIRSF019574">
    <property type="entry name" value="Periplasmic_polyamine_BP"/>
    <property type="match status" value="1"/>
</dbReference>
<comment type="subcellular location">
    <subcellularLocation>
        <location evidence="1 5">Periplasm</location>
    </subcellularLocation>
</comment>
<dbReference type="GO" id="GO:0019808">
    <property type="term" value="F:polyamine binding"/>
    <property type="evidence" value="ECO:0007669"/>
    <property type="project" value="InterPro"/>
</dbReference>
<dbReference type="OrthoDB" id="9769319at2"/>
<dbReference type="AlphaFoldDB" id="A0A1I3YTA7"/>
<dbReference type="EMBL" id="FOSN01000006">
    <property type="protein sequence ID" value="SFK35082.1"/>
    <property type="molecule type" value="Genomic_DNA"/>
</dbReference>
<name>A0A1I3YTA7_9HYPH</name>
<dbReference type="GO" id="GO:0042597">
    <property type="term" value="C:periplasmic space"/>
    <property type="evidence" value="ECO:0007669"/>
    <property type="project" value="UniProtKB-SubCell"/>
</dbReference>
<reference evidence="6 7" key="1">
    <citation type="submission" date="2016-10" db="EMBL/GenBank/DDBJ databases">
        <authorList>
            <person name="de Groot N.N."/>
        </authorList>
    </citation>
    <scope>NUCLEOTIDE SEQUENCE [LARGE SCALE GENOMIC DNA]</scope>
    <source>
        <strain evidence="6 7">NE2</strain>
    </source>
</reference>
<protein>
    <recommendedName>
        <fullName evidence="5">Putrescine-binding periplasmic protein</fullName>
    </recommendedName>
</protein>
<sequence>MSRKASSKQLQSSFVIAARRAAALWVVALCAVWPPAPGFALEKSVSVFGWSDAVDPAVLRDFTKETGVRVFYDAYASEEALEARLAAGDSGYDVAILPGPVLQRQIAAGGLLKLDKAKLPHAASLWPEIATLLSAYDRGNQYAANYLWSTAGVAYNVEEARARLGEAPLNSWDVVFKPEILKKFADCGIYVLDSPQDLFPIALNYLRLNPAGKSQADLKRAADLLGGMRRYVKKYTSADYADALANGDICLAVGWSGESVQARNRAKEADNQIDVDFVAPKEGTLIALDNLAILKDAPHPSEAYALIDFLLRPENAARNTNATRLASGVLEAKSLIKREISDLKATYPDPQSFSRLFAAPMSDAAARAFAAREWMKIKSGK</sequence>
<dbReference type="SUPFAM" id="SSF53850">
    <property type="entry name" value="Periplasmic binding protein-like II"/>
    <property type="match status" value="1"/>
</dbReference>
<evidence type="ECO:0000313" key="7">
    <source>
        <dbReference type="Proteomes" id="UP000198755"/>
    </source>
</evidence>
<keyword evidence="4 5" id="KW-0574">Periplasm</keyword>
<dbReference type="Pfam" id="PF13416">
    <property type="entry name" value="SBP_bac_8"/>
    <property type="match status" value="1"/>
</dbReference>
<dbReference type="PANTHER" id="PTHR30222">
    <property type="entry name" value="SPERMIDINE/PUTRESCINE-BINDING PERIPLASMIC PROTEIN"/>
    <property type="match status" value="1"/>
</dbReference>
<dbReference type="PANTHER" id="PTHR30222:SF12">
    <property type="entry name" value="NORSPERMIDINE SENSOR"/>
    <property type="match status" value="1"/>
</dbReference>
<dbReference type="InterPro" id="IPR001188">
    <property type="entry name" value="Sperm_putr-bd"/>
</dbReference>
<comment type="function">
    <text evidence="5">Required for the activity of the bacterial periplasmic transport system of putrescine.</text>
</comment>
<keyword evidence="2 5" id="KW-0813">Transport</keyword>
<evidence type="ECO:0000256" key="2">
    <source>
        <dbReference type="ARBA" id="ARBA00022448"/>
    </source>
</evidence>
<accession>A0A1I3YTA7</accession>
<keyword evidence="3" id="KW-0732">Signal</keyword>
<organism evidence="6 7">
    <name type="scientific">Methylocapsa palsarum</name>
    <dbReference type="NCBI Taxonomy" id="1612308"/>
    <lineage>
        <taxon>Bacteria</taxon>
        <taxon>Pseudomonadati</taxon>
        <taxon>Pseudomonadota</taxon>
        <taxon>Alphaproteobacteria</taxon>
        <taxon>Hyphomicrobiales</taxon>
        <taxon>Beijerinckiaceae</taxon>
        <taxon>Methylocapsa</taxon>
    </lineage>
</organism>
<dbReference type="InterPro" id="IPR006059">
    <property type="entry name" value="SBP"/>
</dbReference>